<dbReference type="NCBIfam" id="TIGR01990">
    <property type="entry name" value="bPGM"/>
    <property type="match status" value="1"/>
</dbReference>
<dbReference type="InterPro" id="IPR023214">
    <property type="entry name" value="HAD_sf"/>
</dbReference>
<comment type="similarity">
    <text evidence="1">Belongs to the HAD-like hydrolase superfamily. CbbY/CbbZ/Gph/YieH family.</text>
</comment>
<dbReference type="GO" id="GO:0008801">
    <property type="term" value="F:beta-phosphoglucomutase activity"/>
    <property type="evidence" value="ECO:0007669"/>
    <property type="project" value="UniProtKB-EC"/>
</dbReference>
<dbReference type="SFLD" id="SFLDG01129">
    <property type="entry name" value="C1.5:_HAD__Beta-PGM__Phosphata"/>
    <property type="match status" value="1"/>
</dbReference>
<keyword evidence="3" id="KW-1185">Reference proteome</keyword>
<dbReference type="CDD" id="cd02598">
    <property type="entry name" value="HAD_BPGM"/>
    <property type="match status" value="1"/>
</dbReference>
<dbReference type="InterPro" id="IPR006439">
    <property type="entry name" value="HAD-SF_hydro_IA"/>
</dbReference>
<dbReference type="PANTHER" id="PTHR18901">
    <property type="entry name" value="2-DEOXYGLUCOSE-6-PHOSPHATE PHOSPHATASE 2"/>
    <property type="match status" value="1"/>
</dbReference>
<evidence type="ECO:0000256" key="1">
    <source>
        <dbReference type="ARBA" id="ARBA00006171"/>
    </source>
</evidence>
<dbReference type="InterPro" id="IPR036412">
    <property type="entry name" value="HAD-like_sf"/>
</dbReference>
<dbReference type="NCBIfam" id="TIGR01509">
    <property type="entry name" value="HAD-SF-IA-v3"/>
    <property type="match status" value="1"/>
</dbReference>
<proteinExistence type="inferred from homology"/>
<dbReference type="Gene3D" id="1.10.150.240">
    <property type="entry name" value="Putative phosphatase, domain 2"/>
    <property type="match status" value="1"/>
</dbReference>
<dbReference type="RefSeq" id="WP_105120511.1">
    <property type="nucleotide sequence ID" value="NZ_CP073084.1"/>
</dbReference>
<evidence type="ECO:0000313" key="3">
    <source>
        <dbReference type="Proteomes" id="UP000677616"/>
    </source>
</evidence>
<keyword evidence="2" id="KW-0413">Isomerase</keyword>
<gene>
    <name evidence="2" type="primary">pgmB</name>
    <name evidence="2" type="ORF">INT76_09420</name>
</gene>
<dbReference type="InterPro" id="IPR023198">
    <property type="entry name" value="PGP-like_dom2"/>
</dbReference>
<protein>
    <submittedName>
        <fullName evidence="2">Beta-phosphoglucomutase</fullName>
        <ecNumber evidence="2">5.4.2.6</ecNumber>
    </submittedName>
</protein>
<sequence>MFKGALFDLDGVIADTAPLHFNAWKQIIFKHFGLNLPDSIEEKTKGVSREDSLRVILKYLKISISDYDFMKLCEEKNLLYVESLEKLTPKNILPGIETFIQDLQRNGIKLALASSSKNGPYILKKLELDRSFQAIVNPENITEGKPAPDIFLEAAKSIQCEPEECIAIEDSVAGVTAINSANIFSIAVGGAELNHANKIFTSTKDLTLSEVENAWQIQKK</sequence>
<dbReference type="NCBIfam" id="TIGR01549">
    <property type="entry name" value="HAD-SF-IA-v1"/>
    <property type="match status" value="1"/>
</dbReference>
<dbReference type="SFLD" id="SFLDG01135">
    <property type="entry name" value="C1.5.6:_HAD__Beta-PGM__Phospha"/>
    <property type="match status" value="1"/>
</dbReference>
<dbReference type="Pfam" id="PF00702">
    <property type="entry name" value="Hydrolase"/>
    <property type="match status" value="1"/>
</dbReference>
<dbReference type="EC" id="5.4.2.6" evidence="2"/>
<organism evidence="2 3">
    <name type="scientific">Streptococcus oriscaviae</name>
    <dbReference type="NCBI Taxonomy" id="2781599"/>
    <lineage>
        <taxon>Bacteria</taxon>
        <taxon>Bacillati</taxon>
        <taxon>Bacillota</taxon>
        <taxon>Bacilli</taxon>
        <taxon>Lactobacillales</taxon>
        <taxon>Streptococcaceae</taxon>
        <taxon>Streptococcus</taxon>
    </lineage>
</organism>
<dbReference type="PANTHER" id="PTHR18901:SF38">
    <property type="entry name" value="PSEUDOURIDINE-5'-PHOSPHATASE"/>
    <property type="match status" value="1"/>
</dbReference>
<dbReference type="EMBL" id="CP073084">
    <property type="protein sequence ID" value="QUE54035.1"/>
    <property type="molecule type" value="Genomic_DNA"/>
</dbReference>
<dbReference type="SFLD" id="SFLDS00003">
    <property type="entry name" value="Haloacid_Dehalogenase"/>
    <property type="match status" value="1"/>
</dbReference>
<accession>A0ABX7YK08</accession>
<evidence type="ECO:0000313" key="2">
    <source>
        <dbReference type="EMBL" id="QUE54035.1"/>
    </source>
</evidence>
<dbReference type="InterPro" id="IPR010972">
    <property type="entry name" value="Beta-PGM"/>
</dbReference>
<dbReference type="NCBIfam" id="TIGR02009">
    <property type="entry name" value="PGMB-YQAB-SF"/>
    <property type="match status" value="1"/>
</dbReference>
<dbReference type="SUPFAM" id="SSF56784">
    <property type="entry name" value="HAD-like"/>
    <property type="match status" value="1"/>
</dbReference>
<dbReference type="InterPro" id="IPR010976">
    <property type="entry name" value="B-phosphoglucomutase_hydrolase"/>
</dbReference>
<reference evidence="2 3" key="1">
    <citation type="submission" date="2021-04" db="EMBL/GenBank/DDBJ databases">
        <title>Complete genome sequence of a novel Streptococcus species.</title>
        <authorList>
            <person name="Teng J.L.L."/>
        </authorList>
    </citation>
    <scope>NUCLEOTIDE SEQUENCE [LARGE SCALE GENOMIC DNA]</scope>
    <source>
        <strain evidence="2 3">HKU75</strain>
    </source>
</reference>
<dbReference type="Proteomes" id="UP000677616">
    <property type="component" value="Chromosome"/>
</dbReference>
<dbReference type="Gene3D" id="3.40.50.1000">
    <property type="entry name" value="HAD superfamily/HAD-like"/>
    <property type="match status" value="1"/>
</dbReference>
<name>A0ABX7YK08_9STRE</name>